<accession>A0A1N7SW89</accession>
<dbReference type="SUPFAM" id="SSF56349">
    <property type="entry name" value="DNA breaking-rejoining enzymes"/>
    <property type="match status" value="1"/>
</dbReference>
<dbReference type="InterPro" id="IPR050090">
    <property type="entry name" value="Tyrosine_recombinase_XerCD"/>
</dbReference>
<evidence type="ECO:0000259" key="7">
    <source>
        <dbReference type="PROSITE" id="PS51900"/>
    </source>
</evidence>
<dbReference type="GO" id="GO:0007059">
    <property type="term" value="P:chromosome segregation"/>
    <property type="evidence" value="ECO:0007669"/>
    <property type="project" value="UniProtKB-KW"/>
</dbReference>
<evidence type="ECO:0000256" key="2">
    <source>
        <dbReference type="ARBA" id="ARBA00022908"/>
    </source>
</evidence>
<dbReference type="InterPro" id="IPR002104">
    <property type="entry name" value="Integrase_catalytic"/>
</dbReference>
<dbReference type="AlphaFoldDB" id="A0A1N7SW89"/>
<keyword evidence="1" id="KW-0159">Chromosome partition</keyword>
<dbReference type="PROSITE" id="PS51898">
    <property type="entry name" value="TYR_RECOMBINASE"/>
    <property type="match status" value="1"/>
</dbReference>
<dbReference type="PANTHER" id="PTHR30349:SF81">
    <property type="entry name" value="TYROSINE RECOMBINASE XERC"/>
    <property type="match status" value="1"/>
</dbReference>
<dbReference type="PANTHER" id="PTHR30349">
    <property type="entry name" value="PHAGE INTEGRASE-RELATED"/>
    <property type="match status" value="1"/>
</dbReference>
<keyword evidence="2" id="KW-0229">DNA integration</keyword>
<keyword evidence="9" id="KW-1185">Reference proteome</keyword>
<dbReference type="RefSeq" id="WP_235851224.1">
    <property type="nucleotide sequence ID" value="NZ_CYGY02000138.1"/>
</dbReference>
<dbReference type="InterPro" id="IPR004107">
    <property type="entry name" value="Integrase_SAM-like_N"/>
</dbReference>
<dbReference type="Gene3D" id="1.10.150.130">
    <property type="match status" value="1"/>
</dbReference>
<dbReference type="InterPro" id="IPR013762">
    <property type="entry name" value="Integrase-like_cat_sf"/>
</dbReference>
<organism evidence="8 9">
    <name type="scientific">Paraburkholderia piptadeniae</name>
    <dbReference type="NCBI Taxonomy" id="1701573"/>
    <lineage>
        <taxon>Bacteria</taxon>
        <taxon>Pseudomonadati</taxon>
        <taxon>Pseudomonadota</taxon>
        <taxon>Betaproteobacteria</taxon>
        <taxon>Burkholderiales</taxon>
        <taxon>Burkholderiaceae</taxon>
        <taxon>Paraburkholderia</taxon>
    </lineage>
</organism>
<reference evidence="8" key="1">
    <citation type="submission" date="2016-12" db="EMBL/GenBank/DDBJ databases">
        <authorList>
            <person name="Moulin L."/>
        </authorList>
    </citation>
    <scope>NUCLEOTIDE SEQUENCE [LARGE SCALE GENOMIC DNA]</scope>
    <source>
        <strain evidence="8">STM 7183</strain>
    </source>
</reference>
<evidence type="ECO:0000313" key="9">
    <source>
        <dbReference type="Proteomes" id="UP000195569"/>
    </source>
</evidence>
<dbReference type="Gene3D" id="1.10.443.10">
    <property type="entry name" value="Intergrase catalytic core"/>
    <property type="match status" value="1"/>
</dbReference>
<protein>
    <submittedName>
        <fullName evidence="8">Integrase family protein</fullName>
    </submittedName>
</protein>
<proteinExistence type="predicted"/>
<evidence type="ECO:0000256" key="4">
    <source>
        <dbReference type="ARBA" id="ARBA00023172"/>
    </source>
</evidence>
<feature type="domain" description="Tyr recombinase" evidence="6">
    <location>
        <begin position="122"/>
        <end position="308"/>
    </location>
</feature>
<evidence type="ECO:0000256" key="3">
    <source>
        <dbReference type="ARBA" id="ARBA00023125"/>
    </source>
</evidence>
<evidence type="ECO:0000259" key="6">
    <source>
        <dbReference type="PROSITE" id="PS51898"/>
    </source>
</evidence>
<comment type="caution">
    <text evidence="8">The sequence shown here is derived from an EMBL/GenBank/DDBJ whole genome shotgun (WGS) entry which is preliminary data.</text>
</comment>
<gene>
    <name evidence="8" type="ORF">BN2476_1380006</name>
</gene>
<dbReference type="GO" id="GO:0006310">
    <property type="term" value="P:DNA recombination"/>
    <property type="evidence" value="ECO:0007669"/>
    <property type="project" value="UniProtKB-KW"/>
</dbReference>
<dbReference type="Pfam" id="PF00589">
    <property type="entry name" value="Phage_integrase"/>
    <property type="match status" value="1"/>
</dbReference>
<evidence type="ECO:0000256" key="1">
    <source>
        <dbReference type="ARBA" id="ARBA00022829"/>
    </source>
</evidence>
<dbReference type="Proteomes" id="UP000195569">
    <property type="component" value="Unassembled WGS sequence"/>
</dbReference>
<keyword evidence="3 5" id="KW-0238">DNA-binding</keyword>
<evidence type="ECO:0000256" key="5">
    <source>
        <dbReference type="PROSITE-ProRule" id="PRU01248"/>
    </source>
</evidence>
<dbReference type="GO" id="GO:0003677">
    <property type="term" value="F:DNA binding"/>
    <property type="evidence" value="ECO:0007669"/>
    <property type="project" value="UniProtKB-UniRule"/>
</dbReference>
<keyword evidence="4" id="KW-0233">DNA recombination</keyword>
<dbReference type="GO" id="GO:0015074">
    <property type="term" value="P:DNA integration"/>
    <property type="evidence" value="ECO:0007669"/>
    <property type="project" value="UniProtKB-KW"/>
</dbReference>
<dbReference type="InterPro" id="IPR044068">
    <property type="entry name" value="CB"/>
</dbReference>
<name>A0A1N7SW89_9BURK</name>
<dbReference type="InterPro" id="IPR011010">
    <property type="entry name" value="DNA_brk_join_enz"/>
</dbReference>
<feature type="domain" description="Core-binding (CB)" evidence="7">
    <location>
        <begin position="5"/>
        <end position="98"/>
    </location>
</feature>
<dbReference type="EMBL" id="CYGY02000138">
    <property type="protein sequence ID" value="SIT51745.1"/>
    <property type="molecule type" value="Genomic_DNA"/>
</dbReference>
<dbReference type="PROSITE" id="PS51900">
    <property type="entry name" value="CB"/>
    <property type="match status" value="1"/>
</dbReference>
<sequence length="330" mass="37181">MRDHTLLGPWVRRFLLEYLVTDRNLARNTQASYRDTLVLLLPYLSKARKTSADRLTIDDLSPSLLRSFLAYLEKERGCSGVTRNTRLAAIHSLARFIGMHSPEHVAWSAEIRAIPFRKTPKATLTYMDKPEIDALLQVPDIRTPVGRRDYAVLLFMYNTGARVDEVAHLTVGDCALHGSLAVRLVGKANKARWCPLWPDAADVLRPFVAGRATHDFVFLNRLGQPLTRFGIYGLVRRVVAQAAETSPSLAAKQISPHCIRHSCAVHLLRSGNDINTIRAWLGHVSLDLCGDAAYVEQFNRSCIGREFLALRLHITFRFALALRSLIHIKR</sequence>
<dbReference type="Pfam" id="PF02899">
    <property type="entry name" value="Phage_int_SAM_1"/>
    <property type="match status" value="1"/>
</dbReference>
<dbReference type="InterPro" id="IPR010998">
    <property type="entry name" value="Integrase_recombinase_N"/>
</dbReference>
<evidence type="ECO:0000313" key="8">
    <source>
        <dbReference type="EMBL" id="SIT51745.1"/>
    </source>
</evidence>